<dbReference type="AlphaFoldDB" id="A0AA88IA86"/>
<evidence type="ECO:0000259" key="3">
    <source>
        <dbReference type="PROSITE" id="PS50076"/>
    </source>
</evidence>
<gene>
    <name evidence="4" type="ORF">QYM36_000092</name>
</gene>
<proteinExistence type="predicted"/>
<evidence type="ECO:0000256" key="1">
    <source>
        <dbReference type="ARBA" id="ARBA00023186"/>
    </source>
</evidence>
<dbReference type="PROSITE" id="PS50076">
    <property type="entry name" value="DNAJ_2"/>
    <property type="match status" value="1"/>
</dbReference>
<dbReference type="InterPro" id="IPR052243">
    <property type="entry name" value="Mito_inner_membrane_organizer"/>
</dbReference>
<accession>A0AA88IA86</accession>
<dbReference type="CDD" id="cd06257">
    <property type="entry name" value="DnaJ"/>
    <property type="match status" value="1"/>
</dbReference>
<feature type="coiled-coil region" evidence="2">
    <location>
        <begin position="422"/>
        <end position="453"/>
    </location>
</feature>
<dbReference type="InterPro" id="IPR001623">
    <property type="entry name" value="DnaJ_domain"/>
</dbReference>
<dbReference type="Proteomes" id="UP001187531">
    <property type="component" value="Unassembled WGS sequence"/>
</dbReference>
<dbReference type="InterPro" id="IPR036869">
    <property type="entry name" value="J_dom_sf"/>
</dbReference>
<dbReference type="PRINTS" id="PR00625">
    <property type="entry name" value="JDOMAIN"/>
</dbReference>
<dbReference type="PANTHER" id="PTHR44157">
    <property type="entry name" value="DNAJ HOMOLOG SUBFAMILY C MEMBER 11"/>
    <property type="match status" value="1"/>
</dbReference>
<dbReference type="Pfam" id="PF11875">
    <property type="entry name" value="DnaJ-like_C11_C"/>
    <property type="match status" value="1"/>
</dbReference>
<dbReference type="EMBL" id="JAVRJZ010000002">
    <property type="protein sequence ID" value="KAK2725483.1"/>
    <property type="molecule type" value="Genomic_DNA"/>
</dbReference>
<keyword evidence="2" id="KW-0175">Coiled coil</keyword>
<dbReference type="GO" id="GO:0042407">
    <property type="term" value="P:cristae formation"/>
    <property type="evidence" value="ECO:0007669"/>
    <property type="project" value="TreeGrafter"/>
</dbReference>
<evidence type="ECO:0000256" key="2">
    <source>
        <dbReference type="SAM" id="Coils"/>
    </source>
</evidence>
<organism evidence="4 5">
    <name type="scientific">Artemia franciscana</name>
    <name type="common">Brine shrimp</name>
    <name type="synonym">Artemia sanfranciscana</name>
    <dbReference type="NCBI Taxonomy" id="6661"/>
    <lineage>
        <taxon>Eukaryota</taxon>
        <taxon>Metazoa</taxon>
        <taxon>Ecdysozoa</taxon>
        <taxon>Arthropoda</taxon>
        <taxon>Crustacea</taxon>
        <taxon>Branchiopoda</taxon>
        <taxon>Anostraca</taxon>
        <taxon>Artemiidae</taxon>
        <taxon>Artemia</taxon>
    </lineage>
</organism>
<keyword evidence="1" id="KW-0143">Chaperone</keyword>
<name>A0AA88IA86_ARTSF</name>
<keyword evidence="5" id="KW-1185">Reference proteome</keyword>
<evidence type="ECO:0000313" key="4">
    <source>
        <dbReference type="EMBL" id="KAK2725483.1"/>
    </source>
</evidence>
<dbReference type="SMART" id="SM00271">
    <property type="entry name" value="DnaJ"/>
    <property type="match status" value="1"/>
</dbReference>
<reference evidence="4" key="1">
    <citation type="submission" date="2023-07" db="EMBL/GenBank/DDBJ databases">
        <title>Chromosome-level genome assembly of Artemia franciscana.</title>
        <authorList>
            <person name="Jo E."/>
        </authorList>
    </citation>
    <scope>NUCLEOTIDE SEQUENCE</scope>
    <source>
        <tissue evidence="4">Whole body</tissue>
    </source>
</reference>
<dbReference type="PANTHER" id="PTHR44157:SF1">
    <property type="entry name" value="DNAJ HOMOLOG SUBFAMILY C MEMBER 11"/>
    <property type="match status" value="1"/>
</dbReference>
<dbReference type="Pfam" id="PF00226">
    <property type="entry name" value="DnaJ"/>
    <property type="match status" value="1"/>
</dbReference>
<feature type="domain" description="J" evidence="3">
    <location>
        <begin position="12"/>
        <end position="79"/>
    </location>
</feature>
<dbReference type="GO" id="GO:0005739">
    <property type="term" value="C:mitochondrion"/>
    <property type="evidence" value="ECO:0007669"/>
    <property type="project" value="GOC"/>
</dbReference>
<dbReference type="Pfam" id="PF22774">
    <property type="entry name" value="DNAJC11_beta-barrel"/>
    <property type="match status" value="1"/>
</dbReference>
<dbReference type="SUPFAM" id="SSF46565">
    <property type="entry name" value="Chaperone J-domain"/>
    <property type="match status" value="1"/>
</dbReference>
<dbReference type="InterPro" id="IPR024586">
    <property type="entry name" value="DnaJ-like_C11_C"/>
</dbReference>
<protein>
    <recommendedName>
        <fullName evidence="3">J domain-containing protein</fullName>
    </recommendedName>
</protein>
<evidence type="ECO:0000313" key="5">
    <source>
        <dbReference type="Proteomes" id="UP001187531"/>
    </source>
</evidence>
<comment type="caution">
    <text evidence="4">The sequence shown here is derived from an EMBL/GenBank/DDBJ whole genome shotgun (WGS) entry which is preliminary data.</text>
</comment>
<sequence>MEDEEFESIDEDYYAFLNIAKDASQEDITNAYRKLSRIYHPDKHPIERKKQAEVLFNKTKKAYEVLSDSHKRAIYDNLGVKGLETEGWQVIQRTRTPQEIREEYERLAREEEERKRQQRTNPKGSVTVNVNATSLFPVTSFYEDDDGIYEYYEQSPSLLDVEIRGVSFDMSTEAPLTNKDTAVLAGSVNTSNGTGSGTVVTSLRRILSPKSWVEYEVGAGNGLSFTARAYRSLSQRVFCTCGLMTVSKRRPGGMLFRPGLFATFGSQLDKNTVGYFTWKAGLTSGVSSKLVRDTQYGNFSGTIHLGIPHSFVSLNGVKKFDGDGLKLKASFQFGTYGGSFEYGVVKKISKFSFLGASMSIGAPTGVILKIRLTRSNQIYNFPIHLCEEIIPSAIFYGTLVPVGCYFVISKLILDPYKKRQKILELEKQKELYKTELVKKRREAEAAIELMRATYDRIVAEEESKKGLVIINALYGRLLGDYDERAPDIICTTIPLQCLVKDSKLILHENSKVQLPGFFDPCLGEDKQLKVSYLFHGAHHDVTIADNEGLRIPRQSHRVSEISGLLPS</sequence>
<dbReference type="InterPro" id="IPR055225">
    <property type="entry name" value="DNAJC11-like_beta-barrel"/>
</dbReference>
<dbReference type="Gene3D" id="1.10.287.110">
    <property type="entry name" value="DnaJ domain"/>
    <property type="match status" value="1"/>
</dbReference>